<organism evidence="9 10">
    <name type="scientific">Aeromicrobium panaciterrae</name>
    <dbReference type="NCBI Taxonomy" id="363861"/>
    <lineage>
        <taxon>Bacteria</taxon>
        <taxon>Bacillati</taxon>
        <taxon>Actinomycetota</taxon>
        <taxon>Actinomycetes</taxon>
        <taxon>Propionibacteriales</taxon>
        <taxon>Nocardioidaceae</taxon>
        <taxon>Aeromicrobium</taxon>
    </lineage>
</organism>
<evidence type="ECO:0000259" key="8">
    <source>
        <dbReference type="Pfam" id="PF09922"/>
    </source>
</evidence>
<gene>
    <name evidence="9" type="ORF">J2X11_002531</name>
</gene>
<keyword evidence="10" id="KW-1185">Reference proteome</keyword>
<reference evidence="9 10" key="1">
    <citation type="submission" date="2023-07" db="EMBL/GenBank/DDBJ databases">
        <title>Sorghum-associated microbial communities from plants grown in Nebraska, USA.</title>
        <authorList>
            <person name="Schachtman D."/>
        </authorList>
    </citation>
    <scope>NUCLEOTIDE SEQUENCE [LARGE SCALE GENOMIC DNA]</scope>
    <source>
        <strain evidence="9 10">BE248</strain>
    </source>
</reference>
<dbReference type="PANTHER" id="PTHR33885">
    <property type="entry name" value="PHAGE SHOCK PROTEIN C"/>
    <property type="match status" value="1"/>
</dbReference>
<keyword evidence="4 6" id="KW-1133">Transmembrane helix</keyword>
<evidence type="ECO:0000256" key="1">
    <source>
        <dbReference type="ARBA" id="ARBA00004162"/>
    </source>
</evidence>
<keyword evidence="3 6" id="KW-0812">Transmembrane</keyword>
<evidence type="ECO:0000313" key="9">
    <source>
        <dbReference type="EMBL" id="MDR7087692.1"/>
    </source>
</evidence>
<comment type="caution">
    <text evidence="9">The sequence shown here is derived from an EMBL/GenBank/DDBJ whole genome shotgun (WGS) entry which is preliminary data.</text>
</comment>
<feature type="transmembrane region" description="Helical" evidence="6">
    <location>
        <begin position="249"/>
        <end position="266"/>
    </location>
</feature>
<dbReference type="RefSeq" id="WP_309971676.1">
    <property type="nucleotide sequence ID" value="NZ_JAVDWH010000001.1"/>
</dbReference>
<keyword evidence="5 6" id="KW-0472">Membrane</keyword>
<dbReference type="Pfam" id="PF09922">
    <property type="entry name" value="LiaF-like_C"/>
    <property type="match status" value="1"/>
</dbReference>
<evidence type="ECO:0000259" key="7">
    <source>
        <dbReference type="Pfam" id="PF04024"/>
    </source>
</evidence>
<evidence type="ECO:0000313" key="10">
    <source>
        <dbReference type="Proteomes" id="UP001257739"/>
    </source>
</evidence>
<accession>A0ABU1UR98</accession>
<dbReference type="PANTHER" id="PTHR33885:SF3">
    <property type="entry name" value="PHAGE SHOCK PROTEIN C"/>
    <property type="match status" value="1"/>
</dbReference>
<dbReference type="EMBL" id="JAVDWH010000001">
    <property type="protein sequence ID" value="MDR7087692.1"/>
    <property type="molecule type" value="Genomic_DNA"/>
</dbReference>
<feature type="transmembrane region" description="Helical" evidence="6">
    <location>
        <begin position="221"/>
        <end position="242"/>
    </location>
</feature>
<feature type="transmembrane region" description="Helical" evidence="6">
    <location>
        <begin position="195"/>
        <end position="215"/>
    </location>
</feature>
<dbReference type="InterPro" id="IPR007168">
    <property type="entry name" value="Phageshock_PspC_N"/>
</dbReference>
<dbReference type="InterPro" id="IPR052027">
    <property type="entry name" value="PspC"/>
</dbReference>
<feature type="domain" description="Phage shock protein PspC N-terminal" evidence="7">
    <location>
        <begin position="30"/>
        <end position="81"/>
    </location>
</feature>
<evidence type="ECO:0000256" key="2">
    <source>
        <dbReference type="ARBA" id="ARBA00022475"/>
    </source>
</evidence>
<feature type="transmembrane region" description="Helical" evidence="6">
    <location>
        <begin position="125"/>
        <end position="143"/>
    </location>
</feature>
<feature type="domain" description="Cell wall-active antibiotics response LiaF-like C-terminal" evidence="8">
    <location>
        <begin position="288"/>
        <end position="381"/>
    </location>
</feature>
<sequence length="384" mass="41125">MNDTQEAPRATGPDDEFDPHKLRTIADVKRSTEDRWVAGVCSGVAKYLNIDPVIVRIVIAVLTIVGAGAILYGAAWLLLPSDDADKSIAAGWFKLDDNEEQVRKIGLVAAGVIAAFSVLGSHGDWWWGTGWLLVPLAALYYFFVVRPRKGDREAIKAQVMAEMPTTEKITAEVQAKIDKKVAEKIAHARQRKSKALPLLTLSLIAIGVASTRIYADTHDVNWTTYVAVALAITGIGLVIGTFWGYGGPLIFLGIVLGLVLAIGSALPHGRVGEQRPDPTTADGVQARYEHGIGLLELDLTGVSDPTELLGRTIALDAGIGETRVIVPDGLNVEVDAEMDLGEISVFGRKDHGQDAQVNTAATGKGEALTIKIDQRVGNVEVVRS</sequence>
<name>A0ABU1UR98_9ACTN</name>
<evidence type="ECO:0000256" key="5">
    <source>
        <dbReference type="ARBA" id="ARBA00023136"/>
    </source>
</evidence>
<dbReference type="Pfam" id="PF04024">
    <property type="entry name" value="PspC"/>
    <property type="match status" value="1"/>
</dbReference>
<proteinExistence type="predicted"/>
<dbReference type="Proteomes" id="UP001257739">
    <property type="component" value="Unassembled WGS sequence"/>
</dbReference>
<keyword evidence="2" id="KW-1003">Cell membrane</keyword>
<evidence type="ECO:0000256" key="3">
    <source>
        <dbReference type="ARBA" id="ARBA00022692"/>
    </source>
</evidence>
<feature type="transmembrane region" description="Helical" evidence="6">
    <location>
        <begin position="53"/>
        <end position="79"/>
    </location>
</feature>
<evidence type="ECO:0000256" key="6">
    <source>
        <dbReference type="SAM" id="Phobius"/>
    </source>
</evidence>
<dbReference type="InterPro" id="IPR024425">
    <property type="entry name" value="LiaF-like_C"/>
</dbReference>
<protein>
    <submittedName>
        <fullName evidence="9">Phage shock protein PspC (Stress-responsive transcriptional regulator)</fullName>
    </submittedName>
</protein>
<comment type="subcellular location">
    <subcellularLocation>
        <location evidence="1">Cell membrane</location>
        <topology evidence="1">Single-pass membrane protein</topology>
    </subcellularLocation>
</comment>
<evidence type="ECO:0000256" key="4">
    <source>
        <dbReference type="ARBA" id="ARBA00022989"/>
    </source>
</evidence>